<dbReference type="Proteomes" id="UP001319874">
    <property type="component" value="Chromosome 4"/>
</dbReference>
<reference evidence="1 2" key="1">
    <citation type="journal article" date="2022" name="Front. Microbiol.">
        <title>Identification and characterization of a novel class of self-sufficient cytochrome P450 hydroxylase involved in cyclohexanecarboxylate degradation in Paraburkholderia terrae strain KU-64.</title>
        <authorList>
            <person name="Yamamoto T."/>
            <person name="Hasegawa Y."/>
            <person name="Iwaki H."/>
        </authorList>
    </citation>
    <scope>NUCLEOTIDE SEQUENCE [LARGE SCALE GENOMIC DNA]</scope>
    <source>
        <strain evidence="1 2">KU-64</strain>
    </source>
</reference>
<evidence type="ECO:0000313" key="1">
    <source>
        <dbReference type="EMBL" id="BCZ84550.1"/>
    </source>
</evidence>
<accession>A0ABM7TZZ5</accession>
<dbReference type="EMBL" id="AP024958">
    <property type="protein sequence ID" value="BCZ84550.1"/>
    <property type="molecule type" value="Genomic_DNA"/>
</dbReference>
<protein>
    <submittedName>
        <fullName evidence="1">Uncharacterized protein</fullName>
    </submittedName>
</protein>
<keyword evidence="2" id="KW-1185">Reference proteome</keyword>
<gene>
    <name evidence="1" type="ORF">PTKU64_82250</name>
</gene>
<sequence length="166" mass="18202">MGIKQLGKRLRDPRVDIEQAAVLDRGNEFAHAVIQLMNDEAVERETRGQQGVEGIGWNEHYQRVLDGDDIVFSQLPFDHAAFAKPATRRDTREGATAPRDVVDSKFEEPGMNSNPEVRRGVASGYPCATFAVVGVGGGEDQSLMDFAQFAIPVTRLEECPNVVACT</sequence>
<evidence type="ECO:0000313" key="2">
    <source>
        <dbReference type="Proteomes" id="UP001319874"/>
    </source>
</evidence>
<name>A0ABM7TZZ5_9BURK</name>
<proteinExistence type="predicted"/>
<organism evidence="1 2">
    <name type="scientific">Paraburkholderia terrae</name>
    <dbReference type="NCBI Taxonomy" id="311230"/>
    <lineage>
        <taxon>Bacteria</taxon>
        <taxon>Pseudomonadati</taxon>
        <taxon>Pseudomonadota</taxon>
        <taxon>Betaproteobacteria</taxon>
        <taxon>Burkholderiales</taxon>
        <taxon>Burkholderiaceae</taxon>
        <taxon>Paraburkholderia</taxon>
    </lineage>
</organism>